<dbReference type="PANTHER" id="PTHR21610:SF9">
    <property type="entry name" value="VON WILLEBRAND FACTOR A DOMAIN-CONTAINING PROTEIN 8"/>
    <property type="match status" value="1"/>
</dbReference>
<dbReference type="PROSITE" id="PS50234">
    <property type="entry name" value="VWFA"/>
    <property type="match status" value="1"/>
</dbReference>
<evidence type="ECO:0000313" key="3">
    <source>
        <dbReference type="Proteomes" id="UP000230423"/>
    </source>
</evidence>
<dbReference type="AlphaFoldDB" id="A0A2G9UMC5"/>
<gene>
    <name evidence="2" type="ORF">TELCIR_06730</name>
</gene>
<organism evidence="2 3">
    <name type="scientific">Teladorsagia circumcincta</name>
    <name type="common">Brown stomach worm</name>
    <name type="synonym">Ostertagia circumcincta</name>
    <dbReference type="NCBI Taxonomy" id="45464"/>
    <lineage>
        <taxon>Eukaryota</taxon>
        <taxon>Metazoa</taxon>
        <taxon>Ecdysozoa</taxon>
        <taxon>Nematoda</taxon>
        <taxon>Chromadorea</taxon>
        <taxon>Rhabditida</taxon>
        <taxon>Rhabditina</taxon>
        <taxon>Rhabditomorpha</taxon>
        <taxon>Strongyloidea</taxon>
        <taxon>Trichostrongylidae</taxon>
        <taxon>Teladorsagia</taxon>
    </lineage>
</organism>
<sequence>MGNSLLVATVNPTRLYLINDLDLAEEVYEIDISSLLSRKKKLKYEPRLKLAKYGEGMFLVHEEVSGSLCLVNLKRNTIQRIELEQSALLNLASSFVTHMELGSDISKIFPIDNDKILAKMKSGSYDLLCHESGQWKARPVRAEFASALDIDGLRVLNDAVFLSAEGYHFLKSSAFPLLLSATDVIGSVRPTPANVVDARRPFYLADDVTKKFLDSNRNFLVLRDGVAVKAQPKWKVPKDVVGDGEEDDDLRIEYERDSDAFDISKLNEPKVGKFDPKNAPHHGGDTWMGGTGGYNTAGLGGVGGPFRFDAGHDVYQMPDSAKKQVPEYILKKARQVAKTEYQKKLKEIAMSEYDAEAYMSLWNKIEKHSNHLRSIIEQLEAKKKERQWARHQTSGDLDDGKLIEGVTGERNIYRRRLDKKPEPGAPQLKPKRMRLCFDVSGSMYRFNGHDKRLQKSLEAALMVMTSFDGKQEKVAYDITGHSGDGPCIGFITKGKYPKNNKERLDILHQMLIHTQYCTSGDYTLEGLDEAIKTLSKEKDCDERIVVLISDANLDRYGISPKDIAKIMNKDETVNSFVILIGSLGLQAQK</sequence>
<dbReference type="Gene3D" id="3.40.50.410">
    <property type="entry name" value="von Willebrand factor, type A domain"/>
    <property type="match status" value="1"/>
</dbReference>
<evidence type="ECO:0000259" key="1">
    <source>
        <dbReference type="PROSITE" id="PS50234"/>
    </source>
</evidence>
<accession>A0A2G9UMC5</accession>
<dbReference type="InterPro" id="IPR002035">
    <property type="entry name" value="VWF_A"/>
</dbReference>
<dbReference type="EMBL" id="KZ345971">
    <property type="protein sequence ID" value="PIO71375.1"/>
    <property type="molecule type" value="Genomic_DNA"/>
</dbReference>
<evidence type="ECO:0000313" key="2">
    <source>
        <dbReference type="EMBL" id="PIO71375.1"/>
    </source>
</evidence>
<dbReference type="InterPro" id="IPR039891">
    <property type="entry name" value="VWA8"/>
</dbReference>
<dbReference type="SUPFAM" id="SSF53300">
    <property type="entry name" value="vWA-like"/>
    <property type="match status" value="1"/>
</dbReference>
<dbReference type="Proteomes" id="UP000230423">
    <property type="component" value="Unassembled WGS sequence"/>
</dbReference>
<dbReference type="OrthoDB" id="5186at2759"/>
<feature type="domain" description="VWFA" evidence="1">
    <location>
        <begin position="432"/>
        <end position="589"/>
    </location>
</feature>
<protein>
    <recommendedName>
        <fullName evidence="1">VWFA domain-containing protein</fullName>
    </recommendedName>
</protein>
<keyword evidence="3" id="KW-1185">Reference proteome</keyword>
<dbReference type="InterPro" id="IPR036465">
    <property type="entry name" value="vWFA_dom_sf"/>
</dbReference>
<proteinExistence type="predicted"/>
<dbReference type="GO" id="GO:0005737">
    <property type="term" value="C:cytoplasm"/>
    <property type="evidence" value="ECO:0007669"/>
    <property type="project" value="TreeGrafter"/>
</dbReference>
<name>A0A2G9UMC5_TELCI</name>
<dbReference type="PANTHER" id="PTHR21610">
    <property type="entry name" value="VON WILLEBRAND FACTOR A DOMAIN-CONTAINING PROTEIN 8"/>
    <property type="match status" value="1"/>
</dbReference>
<reference evidence="2 3" key="1">
    <citation type="submission" date="2015-09" db="EMBL/GenBank/DDBJ databases">
        <title>Draft genome of the parasitic nematode Teladorsagia circumcincta isolate WARC Sus (inbred).</title>
        <authorList>
            <person name="Mitreva M."/>
        </authorList>
    </citation>
    <scope>NUCLEOTIDE SEQUENCE [LARGE SCALE GENOMIC DNA]</scope>
    <source>
        <strain evidence="2 3">S</strain>
    </source>
</reference>